<evidence type="ECO:0000313" key="1">
    <source>
        <dbReference type="EMBL" id="SAL59706.1"/>
    </source>
</evidence>
<proteinExistence type="predicted"/>
<name>A0A158IT21_9BURK</name>
<dbReference type="AlphaFoldDB" id="A0A158IT21"/>
<dbReference type="EMBL" id="FCNW02000043">
    <property type="protein sequence ID" value="SAL59706.1"/>
    <property type="molecule type" value="Genomic_DNA"/>
</dbReference>
<keyword evidence="2" id="KW-1185">Reference proteome</keyword>
<dbReference type="RefSeq" id="WP_087670038.1">
    <property type="nucleotide sequence ID" value="NZ_FCNW02000043.1"/>
</dbReference>
<dbReference type="Proteomes" id="UP000054977">
    <property type="component" value="Unassembled WGS sequence"/>
</dbReference>
<comment type="caution">
    <text evidence="1">The sequence shown here is derived from an EMBL/GenBank/DDBJ whole genome shotgun (WGS) entry which is preliminary data.</text>
</comment>
<organism evidence="1 2">
    <name type="scientific">Caballeronia humi</name>
    <dbReference type="NCBI Taxonomy" id="326474"/>
    <lineage>
        <taxon>Bacteria</taxon>
        <taxon>Pseudomonadati</taxon>
        <taxon>Pseudomonadota</taxon>
        <taxon>Betaproteobacteria</taxon>
        <taxon>Burkholderiales</taxon>
        <taxon>Burkholderiaceae</taxon>
        <taxon>Caballeronia</taxon>
    </lineage>
</organism>
<protein>
    <submittedName>
        <fullName evidence="1">Uncharacterized protein</fullName>
    </submittedName>
</protein>
<accession>A0A158IT21</accession>
<evidence type="ECO:0000313" key="2">
    <source>
        <dbReference type="Proteomes" id="UP000054977"/>
    </source>
</evidence>
<reference evidence="1" key="1">
    <citation type="submission" date="2016-01" db="EMBL/GenBank/DDBJ databases">
        <authorList>
            <person name="Peeters C."/>
        </authorList>
    </citation>
    <scope>NUCLEOTIDE SEQUENCE [LARGE SCALE GENOMIC DNA]</scope>
    <source>
        <strain evidence="1">LMG 22934</strain>
    </source>
</reference>
<gene>
    <name evidence="1" type="ORF">AWB65_05364</name>
</gene>
<sequence>MTYLAILVVAHLDRLVDGCVAVVSDDGTSYGQPAGKDGCHEPTVEMPTFEPLSWEVNWKSLPPKLMYEIINLHYTIEVLNHKIANAAGHDSPPDYADYFWERRHGYAVLGLHVSNFAKELRRHAGLPIAVPAPDEWSRDEFLKERKDKLEAKRQESREG</sequence>